<reference evidence="6 7" key="1">
    <citation type="submission" date="2019-03" db="EMBL/GenBank/DDBJ databases">
        <title>Genomic Encyclopedia of Type Strains, Phase III (KMG-III): the genomes of soil and plant-associated and newly described type strains.</title>
        <authorList>
            <person name="Whitman W."/>
        </authorList>
    </citation>
    <scope>NUCLEOTIDE SEQUENCE [LARGE SCALE GENOMIC DNA]</scope>
    <source>
        <strain evidence="6 7">CECT 8283</strain>
    </source>
</reference>
<dbReference type="InterPro" id="IPR029052">
    <property type="entry name" value="Metallo-depent_PP-like"/>
</dbReference>
<dbReference type="SUPFAM" id="SSF56300">
    <property type="entry name" value="Metallo-dependent phosphatases"/>
    <property type="match status" value="1"/>
</dbReference>
<dbReference type="GO" id="GO:0046872">
    <property type="term" value="F:metal ion binding"/>
    <property type="evidence" value="ECO:0007669"/>
    <property type="project" value="UniProtKB-KW"/>
</dbReference>
<dbReference type="PANTHER" id="PTHR42988:SF2">
    <property type="entry name" value="CYCLIC NUCLEOTIDE PHOSPHODIESTERASE CBUA0032-RELATED"/>
    <property type="match status" value="1"/>
</dbReference>
<evidence type="ECO:0000256" key="2">
    <source>
        <dbReference type="ARBA" id="ARBA00022801"/>
    </source>
</evidence>
<evidence type="ECO:0000256" key="1">
    <source>
        <dbReference type="ARBA" id="ARBA00022723"/>
    </source>
</evidence>
<gene>
    <name evidence="6" type="ORF">DFQ07_0550</name>
</gene>
<comment type="similarity">
    <text evidence="4">Belongs to the cyclic nucleotide phosphodiesterase class-III family.</text>
</comment>
<dbReference type="InterPro" id="IPR004843">
    <property type="entry name" value="Calcineurin-like_PHP"/>
</dbReference>
<dbReference type="Gene3D" id="3.60.21.10">
    <property type="match status" value="1"/>
</dbReference>
<name>A0A4V3D3K9_9FLAO</name>
<organism evidence="6 7">
    <name type="scientific">Tenacibaculum caenipelagi</name>
    <dbReference type="NCBI Taxonomy" id="1325435"/>
    <lineage>
        <taxon>Bacteria</taxon>
        <taxon>Pseudomonadati</taxon>
        <taxon>Bacteroidota</taxon>
        <taxon>Flavobacteriia</taxon>
        <taxon>Flavobacteriales</taxon>
        <taxon>Flavobacteriaceae</taxon>
        <taxon>Tenacibaculum</taxon>
    </lineage>
</organism>
<comment type="caution">
    <text evidence="6">The sequence shown here is derived from an EMBL/GenBank/DDBJ whole genome shotgun (WGS) entry which is preliminary data.</text>
</comment>
<dbReference type="PANTHER" id="PTHR42988">
    <property type="entry name" value="PHOSPHOHYDROLASE"/>
    <property type="match status" value="1"/>
</dbReference>
<sequence length="240" mass="28099">MLKRIAHITDLHLDEKFPEEHKISTRTRLRNVLQDILEQNITEIVCTGDIGESQSLEFFFNECNNFNLSITLGNHDSFEKVQKYLNHQKSKELNKLYYSQEKSHYKYIYLDSSSGQIDNNQLVWLKEELVSSTPIIIFIHHPILGLPLKVDEIGYLRNREDVLSLLSIQPNEITIFCGHYHLESFIPYKNIKQYITPAISFQIKKNSHTIEIGTETYGYRIIHINDHNISSKIQLLHDSN</sequence>
<evidence type="ECO:0000256" key="4">
    <source>
        <dbReference type="ARBA" id="ARBA00025742"/>
    </source>
</evidence>
<keyword evidence="3" id="KW-0408">Iron</keyword>
<dbReference type="InterPro" id="IPR050884">
    <property type="entry name" value="CNP_phosphodiesterase-III"/>
</dbReference>
<keyword evidence="2" id="KW-0378">Hydrolase</keyword>
<evidence type="ECO:0000313" key="6">
    <source>
        <dbReference type="EMBL" id="TDQ30212.1"/>
    </source>
</evidence>
<protein>
    <submittedName>
        <fullName evidence="6">Icc protein</fullName>
    </submittedName>
</protein>
<proteinExistence type="inferred from homology"/>
<keyword evidence="1" id="KW-0479">Metal-binding</keyword>
<dbReference type="GO" id="GO:0016787">
    <property type="term" value="F:hydrolase activity"/>
    <property type="evidence" value="ECO:0007669"/>
    <property type="project" value="UniProtKB-KW"/>
</dbReference>
<feature type="domain" description="Calcineurin-like phosphoesterase" evidence="5">
    <location>
        <begin position="4"/>
        <end position="181"/>
    </location>
</feature>
<keyword evidence="7" id="KW-1185">Reference proteome</keyword>
<dbReference type="OrthoDB" id="651281at2"/>
<dbReference type="Proteomes" id="UP000295390">
    <property type="component" value="Unassembled WGS sequence"/>
</dbReference>
<dbReference type="RefSeq" id="WP_133534730.1">
    <property type="nucleotide sequence ID" value="NZ_SNYH01000001.1"/>
</dbReference>
<dbReference type="AlphaFoldDB" id="A0A4V3D3K9"/>
<evidence type="ECO:0000256" key="3">
    <source>
        <dbReference type="ARBA" id="ARBA00023004"/>
    </source>
</evidence>
<evidence type="ECO:0000259" key="5">
    <source>
        <dbReference type="Pfam" id="PF00149"/>
    </source>
</evidence>
<accession>A0A4V3D3K9</accession>
<dbReference type="Pfam" id="PF00149">
    <property type="entry name" value="Metallophos"/>
    <property type="match status" value="1"/>
</dbReference>
<dbReference type="EMBL" id="SNYH01000001">
    <property type="protein sequence ID" value="TDQ30212.1"/>
    <property type="molecule type" value="Genomic_DNA"/>
</dbReference>
<evidence type="ECO:0000313" key="7">
    <source>
        <dbReference type="Proteomes" id="UP000295390"/>
    </source>
</evidence>